<feature type="compositionally biased region" description="Acidic residues" evidence="5">
    <location>
        <begin position="309"/>
        <end position="329"/>
    </location>
</feature>
<feature type="compositionally biased region" description="Basic and acidic residues" evidence="5">
    <location>
        <begin position="261"/>
        <end position="280"/>
    </location>
</feature>
<dbReference type="VEuPathDB" id="FungiDB:TRICI_003405"/>
<reference evidence="7" key="1">
    <citation type="journal article" date="2019" name="G3 (Bethesda)">
        <title>Genome Assemblies of Two Rare Opportunistic Yeast Pathogens: Diutina rugosa (syn. Candida rugosa) and Trichomonascus ciferrii (syn. Candida ciferrii).</title>
        <authorList>
            <person name="Mixao V."/>
            <person name="Saus E."/>
            <person name="Hansen A.P."/>
            <person name="Lass-Florl C."/>
            <person name="Gabaldon T."/>
        </authorList>
    </citation>
    <scope>NUCLEOTIDE SEQUENCE</scope>
    <source>
        <strain evidence="7">CBS 4856</strain>
    </source>
</reference>
<dbReference type="PROSITE" id="PS50103">
    <property type="entry name" value="ZF_C3H1"/>
    <property type="match status" value="4"/>
</dbReference>
<evidence type="ECO:0000259" key="6">
    <source>
        <dbReference type="PROSITE" id="PS50103"/>
    </source>
</evidence>
<dbReference type="OrthoDB" id="410307at2759"/>
<evidence type="ECO:0000256" key="1">
    <source>
        <dbReference type="ARBA" id="ARBA00022723"/>
    </source>
</evidence>
<feature type="zinc finger region" description="C3H1-type" evidence="4">
    <location>
        <begin position="158"/>
        <end position="179"/>
    </location>
</feature>
<comment type="caution">
    <text evidence="7">The sequence shown here is derived from an EMBL/GenBank/DDBJ whole genome shotgun (WGS) entry which is preliminary data.</text>
</comment>
<feature type="domain" description="C3H1-type" evidence="6">
    <location>
        <begin position="158"/>
        <end position="179"/>
    </location>
</feature>
<protein>
    <recommendedName>
        <fullName evidence="6">C3H1-type domain-containing protein</fullName>
    </recommendedName>
</protein>
<accession>A0A642V410</accession>
<dbReference type="GO" id="GO:0005634">
    <property type="term" value="C:nucleus"/>
    <property type="evidence" value="ECO:0007669"/>
    <property type="project" value="TreeGrafter"/>
</dbReference>
<keyword evidence="2 4" id="KW-0863">Zinc-finger</keyword>
<dbReference type="Pfam" id="PF00642">
    <property type="entry name" value="zf-CCCH"/>
    <property type="match status" value="1"/>
</dbReference>
<feature type="region of interest" description="Disordered" evidence="5">
    <location>
        <begin position="261"/>
        <end position="340"/>
    </location>
</feature>
<organism evidence="7 8">
    <name type="scientific">Trichomonascus ciferrii</name>
    <dbReference type="NCBI Taxonomy" id="44093"/>
    <lineage>
        <taxon>Eukaryota</taxon>
        <taxon>Fungi</taxon>
        <taxon>Dikarya</taxon>
        <taxon>Ascomycota</taxon>
        <taxon>Saccharomycotina</taxon>
        <taxon>Dipodascomycetes</taxon>
        <taxon>Dipodascales</taxon>
        <taxon>Trichomonascaceae</taxon>
        <taxon>Trichomonascus</taxon>
        <taxon>Trichomonascus ciferrii complex</taxon>
    </lineage>
</organism>
<dbReference type="EMBL" id="SWFS01000248">
    <property type="protein sequence ID" value="KAA8912687.1"/>
    <property type="molecule type" value="Genomic_DNA"/>
</dbReference>
<evidence type="ECO:0000256" key="3">
    <source>
        <dbReference type="ARBA" id="ARBA00022833"/>
    </source>
</evidence>
<evidence type="ECO:0000256" key="5">
    <source>
        <dbReference type="SAM" id="MobiDB-lite"/>
    </source>
</evidence>
<feature type="zinc finger region" description="C3H1-type" evidence="4">
    <location>
        <begin position="208"/>
        <end position="236"/>
    </location>
</feature>
<dbReference type="PANTHER" id="PTHR46156:SF1">
    <property type="entry name" value="ZINC FINGER CCCH DOMAIN-CONTAINING PROTEIN 3"/>
    <property type="match status" value="1"/>
</dbReference>
<feature type="zinc finger region" description="C3H1-type" evidence="4">
    <location>
        <begin position="180"/>
        <end position="206"/>
    </location>
</feature>
<feature type="region of interest" description="Disordered" evidence="5">
    <location>
        <begin position="34"/>
        <end position="59"/>
    </location>
</feature>
<dbReference type="InterPro" id="IPR000571">
    <property type="entry name" value="Znf_CCCH"/>
</dbReference>
<sequence>MSDAELLNEIARLAGANPNGPIRAPPPPSVYPTARGGFGGRGRGGARGRGGYGRGGVRKSVPYRATRQWTRDGGSGDATVQIAGTQYRTTEDGNKLVKVQDDGNSTPKKAVVNGVPYIRSKSGNMLRSDKACPYFTRTGTCGRGKSCPYKHDPEHVALCKHFLKGNCNRPQCNLSHKPTPYNSPLCQFYAMGNCSNPNCKFTHKDNVYSGQPVCEDFAIEGYCGNGLDCPNRHVFECPEFDKTGKCSRPNCKLKHVLRANKEDPKPSAEEKEKENKKVDVESLANALYEDSDDEQQDLTQQDVNKNKDDNEDEESESESEPESIDEDELNSTLDQDFIEI</sequence>
<dbReference type="SUPFAM" id="SSF90229">
    <property type="entry name" value="CCCH zinc finger"/>
    <property type="match status" value="2"/>
</dbReference>
<keyword evidence="3 4" id="KW-0862">Zinc</keyword>
<dbReference type="InterPro" id="IPR036855">
    <property type="entry name" value="Znf_CCCH_sf"/>
</dbReference>
<evidence type="ECO:0000256" key="4">
    <source>
        <dbReference type="PROSITE-ProRule" id="PRU00723"/>
    </source>
</evidence>
<gene>
    <name evidence="7" type="ORF">TRICI_003405</name>
</gene>
<dbReference type="Proteomes" id="UP000761534">
    <property type="component" value="Unassembled WGS sequence"/>
</dbReference>
<dbReference type="AlphaFoldDB" id="A0A642V410"/>
<feature type="domain" description="C3H1-type" evidence="6">
    <location>
        <begin position="126"/>
        <end position="154"/>
    </location>
</feature>
<dbReference type="Gene3D" id="4.10.1000.10">
    <property type="entry name" value="Zinc finger, CCCH-type"/>
    <property type="match status" value="2"/>
</dbReference>
<evidence type="ECO:0000313" key="8">
    <source>
        <dbReference type="Proteomes" id="UP000761534"/>
    </source>
</evidence>
<dbReference type="Pfam" id="PF14608">
    <property type="entry name" value="zf-CCCH_2"/>
    <property type="match status" value="2"/>
</dbReference>
<feature type="compositionally biased region" description="Gly residues" evidence="5">
    <location>
        <begin position="36"/>
        <end position="55"/>
    </location>
</feature>
<keyword evidence="1 4" id="KW-0479">Metal-binding</keyword>
<keyword evidence="8" id="KW-1185">Reference proteome</keyword>
<name>A0A642V410_9ASCO</name>
<feature type="zinc finger region" description="C3H1-type" evidence="4">
    <location>
        <begin position="126"/>
        <end position="154"/>
    </location>
</feature>
<feature type="domain" description="C3H1-type" evidence="6">
    <location>
        <begin position="180"/>
        <end position="206"/>
    </location>
</feature>
<evidence type="ECO:0000313" key="7">
    <source>
        <dbReference type="EMBL" id="KAA8912687.1"/>
    </source>
</evidence>
<proteinExistence type="predicted"/>
<dbReference type="GO" id="GO:0008270">
    <property type="term" value="F:zinc ion binding"/>
    <property type="evidence" value="ECO:0007669"/>
    <property type="project" value="UniProtKB-KW"/>
</dbReference>
<feature type="domain" description="C3H1-type" evidence="6">
    <location>
        <begin position="208"/>
        <end position="236"/>
    </location>
</feature>
<dbReference type="SMART" id="SM00356">
    <property type="entry name" value="ZnF_C3H1"/>
    <property type="match status" value="5"/>
</dbReference>
<evidence type="ECO:0000256" key="2">
    <source>
        <dbReference type="ARBA" id="ARBA00022771"/>
    </source>
</evidence>
<dbReference type="PANTHER" id="PTHR46156">
    <property type="entry name" value="CCCH ZINGC FINGER"/>
    <property type="match status" value="1"/>
</dbReference>